<evidence type="ECO:0000313" key="1">
    <source>
        <dbReference type="EMBL" id="VTQ87040.1"/>
    </source>
</evidence>
<evidence type="ECO:0000313" key="2">
    <source>
        <dbReference type="Proteomes" id="UP000308489"/>
    </source>
</evidence>
<accession>A0A4U9RE59</accession>
<dbReference type="KEGG" id="hhw:NCTC503_01020"/>
<protein>
    <submittedName>
        <fullName evidence="1">Uncharacterized protein</fullName>
    </submittedName>
</protein>
<dbReference type="Proteomes" id="UP000308489">
    <property type="component" value="Chromosome 1"/>
</dbReference>
<organism evidence="1 2">
    <name type="scientific">Hathewaya histolytica</name>
    <name type="common">Clostridium histolyticum</name>
    <dbReference type="NCBI Taxonomy" id="1498"/>
    <lineage>
        <taxon>Bacteria</taxon>
        <taxon>Bacillati</taxon>
        <taxon>Bacillota</taxon>
        <taxon>Clostridia</taxon>
        <taxon>Eubacteriales</taxon>
        <taxon>Clostridiaceae</taxon>
        <taxon>Hathewaya</taxon>
    </lineage>
</organism>
<dbReference type="AlphaFoldDB" id="A0A4U9RE59"/>
<sequence length="124" mass="15050">MIIKQEVRLYKLDENGFFEDYERMELDFDTETTKIINIPQGYVEYSWMHQNPEQRWFTPKYDFELGRWVESLTNEEIEEYNKPVEKEKEVKNEEIKKQLLDLQNYIISKEYVNLINVGGKSNAL</sequence>
<dbReference type="RefSeq" id="WP_138209721.1">
    <property type="nucleotide sequence ID" value="NZ_CBCRUQ010000004.1"/>
</dbReference>
<dbReference type="EMBL" id="LR590481">
    <property type="protein sequence ID" value="VTQ87040.1"/>
    <property type="molecule type" value="Genomic_DNA"/>
</dbReference>
<gene>
    <name evidence="1" type="ORF">NCTC503_01020</name>
</gene>
<proteinExistence type="predicted"/>
<keyword evidence="2" id="KW-1185">Reference proteome</keyword>
<name>A0A4U9RE59_HATHI</name>
<reference evidence="1 2" key="1">
    <citation type="submission" date="2019-05" db="EMBL/GenBank/DDBJ databases">
        <authorList>
            <consortium name="Pathogen Informatics"/>
        </authorList>
    </citation>
    <scope>NUCLEOTIDE SEQUENCE [LARGE SCALE GENOMIC DNA]</scope>
    <source>
        <strain evidence="1 2">NCTC503</strain>
    </source>
</reference>